<evidence type="ECO:0000313" key="1">
    <source>
        <dbReference type="EMBL" id="AEA46583.1"/>
    </source>
</evidence>
<dbReference type="Proteomes" id="UP000008136">
    <property type="component" value="Chromosome"/>
</dbReference>
<reference evidence="1 2" key="1">
    <citation type="submission" date="2011-03" db="EMBL/GenBank/DDBJ databases">
        <title>The complete genome of Archaeoglobus veneficus SNP6.</title>
        <authorList>
            <consortium name="US DOE Joint Genome Institute (JGI-PGF)"/>
            <person name="Lucas S."/>
            <person name="Copeland A."/>
            <person name="Lapidus A."/>
            <person name="Bruce D."/>
            <person name="Goodwin L."/>
            <person name="Pitluck S."/>
            <person name="Kyrpides N."/>
            <person name="Mavromatis K."/>
            <person name="Pagani I."/>
            <person name="Ivanova N."/>
            <person name="Mikhailova N."/>
            <person name="Lu M."/>
            <person name="Detter J.C."/>
            <person name="Tapia R."/>
            <person name="Han C."/>
            <person name="Land M."/>
            <person name="Hauser L."/>
            <person name="Markowitz V."/>
            <person name="Cheng J.-F."/>
            <person name="Hugenholtz P."/>
            <person name="Woyke T."/>
            <person name="Wu D."/>
            <person name="Spring S."/>
            <person name="Brambilla E."/>
            <person name="Klenk H.-P."/>
            <person name="Eisen J.A."/>
        </authorList>
    </citation>
    <scope>NUCLEOTIDE SEQUENCE [LARGE SCALE GENOMIC DNA]</scope>
    <source>
        <strain>SNP6</strain>
    </source>
</reference>
<protein>
    <submittedName>
        <fullName evidence="1">Uncharacterized protein</fullName>
    </submittedName>
</protein>
<dbReference type="HOGENOM" id="CLU_069530_0_0_2"/>
<dbReference type="Gene3D" id="3.40.720.10">
    <property type="entry name" value="Alkaline Phosphatase, subunit A"/>
    <property type="match status" value="1"/>
</dbReference>
<dbReference type="SUPFAM" id="SSF53649">
    <property type="entry name" value="Alkaline phosphatase-like"/>
    <property type="match status" value="1"/>
</dbReference>
<dbReference type="RefSeq" id="WP_013683257.1">
    <property type="nucleotide sequence ID" value="NC_015320.1"/>
</dbReference>
<dbReference type="eggNOG" id="arCOG04525">
    <property type="taxonomic scope" value="Archaea"/>
</dbReference>
<dbReference type="KEGG" id="ave:Arcve_0559"/>
<dbReference type="InterPro" id="IPR017850">
    <property type="entry name" value="Alkaline_phosphatase_core_sf"/>
</dbReference>
<dbReference type="OrthoDB" id="100846at2157"/>
<evidence type="ECO:0000313" key="2">
    <source>
        <dbReference type="Proteomes" id="UP000008136"/>
    </source>
</evidence>
<organism evidence="1 2">
    <name type="scientific">Archaeoglobus veneficus (strain DSM 11195 / SNP6)</name>
    <dbReference type="NCBI Taxonomy" id="693661"/>
    <lineage>
        <taxon>Archaea</taxon>
        <taxon>Methanobacteriati</taxon>
        <taxon>Methanobacteriota</taxon>
        <taxon>Archaeoglobi</taxon>
        <taxon>Archaeoglobales</taxon>
        <taxon>Archaeoglobaceae</taxon>
        <taxon>Archaeoglobus</taxon>
    </lineage>
</organism>
<sequence length="310" mass="36501">MGFESVKYTLAAIWRNGRYLYWWKNRFIELILSKILFRSNDGTYILNEDWNNLIILDACRYDIFEEEIKRRNLKGKLEHRISRGTDTPTFLIENFGDGKFNDIVYVTANPFVNKFLKDKFYKIIPVWDKGWSDQYRTVLPSTVYEYTLKALAKYPDKRLIIHFMQPHHPFIALGDIGDEGFRSHIVSTQTGERTSRDVTVWDLLERGKISKEKVWWGYKKNLKLVMPYVEKLINILPGRTVVTSDHGNAIGEYIHSLIPLRVYGHPSGVRIEPLVKVPWFIVESKDKDRYNIEKELIAIGIKKLKQDKKI</sequence>
<dbReference type="GeneID" id="10393655"/>
<dbReference type="STRING" id="693661.Arcve_0559"/>
<dbReference type="AlphaFoldDB" id="F2KQM1"/>
<keyword evidence="2" id="KW-1185">Reference proteome</keyword>
<dbReference type="EMBL" id="CP002588">
    <property type="protein sequence ID" value="AEA46583.1"/>
    <property type="molecule type" value="Genomic_DNA"/>
</dbReference>
<name>F2KQM1_ARCVS</name>
<accession>F2KQM1</accession>
<proteinExistence type="predicted"/>
<gene>
    <name evidence="1" type="ordered locus">Arcve_0559</name>
</gene>